<feature type="binding site" evidence="9">
    <location>
        <position position="228"/>
    </location>
    <ligand>
        <name>FAD</name>
        <dbReference type="ChEBI" id="CHEBI:57692"/>
    </ligand>
</feature>
<proteinExistence type="inferred from homology"/>
<keyword evidence="3 10" id="KW-0285">Flavoprotein</keyword>
<dbReference type="GO" id="GO:0016614">
    <property type="term" value="F:oxidoreductase activity, acting on CH-OH group of donors"/>
    <property type="evidence" value="ECO:0007669"/>
    <property type="project" value="InterPro"/>
</dbReference>
<dbReference type="Proteomes" id="UP001221757">
    <property type="component" value="Unassembled WGS sequence"/>
</dbReference>
<dbReference type="PIRSF" id="PIRSF000137">
    <property type="entry name" value="Alcohol_oxidase"/>
    <property type="match status" value="1"/>
</dbReference>
<evidence type="ECO:0000256" key="10">
    <source>
        <dbReference type="RuleBase" id="RU003968"/>
    </source>
</evidence>
<accession>A0AAD7DCR7</accession>
<dbReference type="InterPro" id="IPR012132">
    <property type="entry name" value="GMC_OxRdtase"/>
</dbReference>
<comment type="cofactor">
    <cofactor evidence="1 9">
        <name>FAD</name>
        <dbReference type="ChEBI" id="CHEBI:57692"/>
    </cofactor>
</comment>
<keyword evidence="14" id="KW-1185">Reference proteome</keyword>
<keyword evidence="4" id="KW-0732">Signal</keyword>
<dbReference type="SUPFAM" id="SSF51905">
    <property type="entry name" value="FAD/NAD(P)-binding domain"/>
    <property type="match status" value="1"/>
</dbReference>
<dbReference type="PANTHER" id="PTHR11552">
    <property type="entry name" value="GLUCOSE-METHANOL-CHOLINE GMC OXIDOREDUCTASE"/>
    <property type="match status" value="1"/>
</dbReference>
<keyword evidence="6" id="KW-0560">Oxidoreductase</keyword>
<evidence type="ECO:0000256" key="5">
    <source>
        <dbReference type="ARBA" id="ARBA00022827"/>
    </source>
</evidence>
<dbReference type="Gene3D" id="3.30.560.10">
    <property type="entry name" value="Glucose Oxidase, domain 3"/>
    <property type="match status" value="1"/>
</dbReference>
<evidence type="ECO:0000256" key="6">
    <source>
        <dbReference type="ARBA" id="ARBA00023002"/>
    </source>
</evidence>
<gene>
    <name evidence="13" type="ORF">B0H17DRAFT_938210</name>
</gene>
<evidence type="ECO:0000313" key="14">
    <source>
        <dbReference type="Proteomes" id="UP001221757"/>
    </source>
</evidence>
<dbReference type="InterPro" id="IPR000172">
    <property type="entry name" value="GMC_OxRdtase_N"/>
</dbReference>
<reference evidence="13" key="1">
    <citation type="submission" date="2023-03" db="EMBL/GenBank/DDBJ databases">
        <title>Massive genome expansion in bonnet fungi (Mycena s.s.) driven by repeated elements and novel gene families across ecological guilds.</title>
        <authorList>
            <consortium name="Lawrence Berkeley National Laboratory"/>
            <person name="Harder C.B."/>
            <person name="Miyauchi S."/>
            <person name="Viragh M."/>
            <person name="Kuo A."/>
            <person name="Thoen E."/>
            <person name="Andreopoulos B."/>
            <person name="Lu D."/>
            <person name="Skrede I."/>
            <person name="Drula E."/>
            <person name="Henrissat B."/>
            <person name="Morin E."/>
            <person name="Kohler A."/>
            <person name="Barry K."/>
            <person name="LaButti K."/>
            <person name="Morin E."/>
            <person name="Salamov A."/>
            <person name="Lipzen A."/>
            <person name="Mereny Z."/>
            <person name="Hegedus B."/>
            <person name="Baldrian P."/>
            <person name="Stursova M."/>
            <person name="Weitz H."/>
            <person name="Taylor A."/>
            <person name="Grigoriev I.V."/>
            <person name="Nagy L.G."/>
            <person name="Martin F."/>
            <person name="Kauserud H."/>
        </authorList>
    </citation>
    <scope>NUCLEOTIDE SEQUENCE</scope>
    <source>
        <strain evidence="13">CBHHK067</strain>
    </source>
</reference>
<dbReference type="EMBL" id="JARKIE010000078">
    <property type="protein sequence ID" value="KAJ7688605.1"/>
    <property type="molecule type" value="Genomic_DNA"/>
</dbReference>
<name>A0AAD7DCR7_MYCRO</name>
<feature type="domain" description="Glucose-methanol-choline oxidoreductase N-terminal" evidence="11">
    <location>
        <begin position="77"/>
        <end position="100"/>
    </location>
</feature>
<dbReference type="PROSITE" id="PS00624">
    <property type="entry name" value="GMC_OXRED_2"/>
    <property type="match status" value="1"/>
</dbReference>
<evidence type="ECO:0000256" key="1">
    <source>
        <dbReference type="ARBA" id="ARBA00001974"/>
    </source>
</evidence>
<dbReference type="PANTHER" id="PTHR11552:SF201">
    <property type="entry name" value="GLUCOSE-METHANOL-CHOLINE OXIDOREDUCTASE N-TERMINAL DOMAIN-CONTAINING PROTEIN"/>
    <property type="match status" value="1"/>
</dbReference>
<keyword evidence="7" id="KW-0325">Glycoprotein</keyword>
<comment type="caution">
    <text evidence="13">The sequence shown here is derived from an EMBL/GenBank/DDBJ whole genome shotgun (WGS) entry which is preliminary data.</text>
</comment>
<evidence type="ECO:0000256" key="7">
    <source>
        <dbReference type="ARBA" id="ARBA00023180"/>
    </source>
</evidence>
<feature type="non-terminal residue" evidence="13">
    <location>
        <position position="1"/>
    </location>
</feature>
<evidence type="ECO:0000256" key="9">
    <source>
        <dbReference type="PIRSR" id="PIRSR000137-2"/>
    </source>
</evidence>
<feature type="active site" description="Proton acceptor" evidence="8">
    <location>
        <position position="565"/>
    </location>
</feature>
<evidence type="ECO:0000259" key="12">
    <source>
        <dbReference type="PROSITE" id="PS00624"/>
    </source>
</evidence>
<organism evidence="13 14">
    <name type="scientific">Mycena rosella</name>
    <name type="common">Pink bonnet</name>
    <name type="synonym">Agaricus rosellus</name>
    <dbReference type="NCBI Taxonomy" id="1033263"/>
    <lineage>
        <taxon>Eukaryota</taxon>
        <taxon>Fungi</taxon>
        <taxon>Dikarya</taxon>
        <taxon>Basidiomycota</taxon>
        <taxon>Agaricomycotina</taxon>
        <taxon>Agaricomycetes</taxon>
        <taxon>Agaricomycetidae</taxon>
        <taxon>Agaricales</taxon>
        <taxon>Marasmiineae</taxon>
        <taxon>Mycenaceae</taxon>
        <taxon>Mycena</taxon>
    </lineage>
</organism>
<protein>
    <submittedName>
        <fullName evidence="13">GMC oxidoreductase</fullName>
    </submittedName>
</protein>
<dbReference type="InterPro" id="IPR007867">
    <property type="entry name" value="GMC_OxRtase_C"/>
</dbReference>
<dbReference type="SUPFAM" id="SSF54373">
    <property type="entry name" value="FAD-linked reductases, C-terminal domain"/>
    <property type="match status" value="1"/>
</dbReference>
<keyword evidence="5 9" id="KW-0274">FAD</keyword>
<evidence type="ECO:0000256" key="8">
    <source>
        <dbReference type="PIRSR" id="PIRSR000137-1"/>
    </source>
</evidence>
<evidence type="ECO:0000259" key="11">
    <source>
        <dbReference type="PROSITE" id="PS00623"/>
    </source>
</evidence>
<comment type="similarity">
    <text evidence="2 10">Belongs to the GMC oxidoreductase family.</text>
</comment>
<feature type="active site" description="Proton donor" evidence="8">
    <location>
        <position position="522"/>
    </location>
</feature>
<dbReference type="Pfam" id="PF05199">
    <property type="entry name" value="GMC_oxred_C"/>
    <property type="match status" value="1"/>
</dbReference>
<dbReference type="PROSITE" id="PS00623">
    <property type="entry name" value="GMC_OXRED_1"/>
    <property type="match status" value="1"/>
</dbReference>
<dbReference type="Gene3D" id="3.50.50.60">
    <property type="entry name" value="FAD/NAD(P)-binding domain"/>
    <property type="match status" value="1"/>
</dbReference>
<feature type="domain" description="Glucose-methanol-choline oxidoreductase N-terminal" evidence="12">
    <location>
        <begin position="269"/>
        <end position="283"/>
    </location>
</feature>
<evidence type="ECO:0000313" key="13">
    <source>
        <dbReference type="EMBL" id="KAJ7688605.1"/>
    </source>
</evidence>
<sequence length="628" mass="69352">YVIVGGGTAGLALASRLSEDPLVTVVVFEAGEANMGDPKITIPAQFGRTFMDSKYDWAFLTEKQKFSNDKGFVWSRGKGLGGSSALNFMAWIKPPADDINAFEKLGNPGWNWSEYLKYSQRSETFHPPAQEQMDSYPHTYDAALHGTSGPIHTTIPFHFHDVDSLFQQTMRAKGLKNIEDPYGGDITGTWIANANLDPSTWTRSYAVTGHFLLAQDRPNLTVLTDAMVTRILFNDASVGQNLTATGVEFIYNQHTFQVNAKCEVILSAGAVRSPKILELSGVGRRDVLAKVGVEVKIELDGVGENVQEHTFMGVSYELTGSPETYDRFREPAYAAEAMKLHAEGRGAYRMGITSFAYFPLSAATPEASGLIDRAAQDLKARTGFPPGLQEQLDLQLACLRDDSAPDLELVAFPGFFTAKSTPEPNKSYLTLLAVLNHPLSRGAIHAKSTNPFDNLSIDPHYFENDFGKHLEILVQHVKYIRTMLDTEPFKSGVVREMDPGPGCVTDQDIREYIKNSHGTTWHTIGSCSMLPREKQGVVDSELKVYGTTNLRIVDISIVPIHIAAHTQATAYMIAEKGGDSMRDFPFTDTAQQLQISFGRPRLTMSNVQKLFRPIEFHAHSNKPTSSSQ</sequence>
<dbReference type="AlphaFoldDB" id="A0AAD7DCR7"/>
<dbReference type="InterPro" id="IPR036188">
    <property type="entry name" value="FAD/NAD-bd_sf"/>
</dbReference>
<dbReference type="Pfam" id="PF00732">
    <property type="entry name" value="GMC_oxred_N"/>
    <property type="match status" value="1"/>
</dbReference>
<dbReference type="GO" id="GO:0050660">
    <property type="term" value="F:flavin adenine dinucleotide binding"/>
    <property type="evidence" value="ECO:0007669"/>
    <property type="project" value="InterPro"/>
</dbReference>
<evidence type="ECO:0000256" key="2">
    <source>
        <dbReference type="ARBA" id="ARBA00010790"/>
    </source>
</evidence>
<evidence type="ECO:0000256" key="4">
    <source>
        <dbReference type="ARBA" id="ARBA00022729"/>
    </source>
</evidence>
<evidence type="ECO:0000256" key="3">
    <source>
        <dbReference type="ARBA" id="ARBA00022630"/>
    </source>
</evidence>
<feature type="binding site" evidence="9">
    <location>
        <begin position="521"/>
        <end position="522"/>
    </location>
    <ligand>
        <name>FAD</name>
        <dbReference type="ChEBI" id="CHEBI:57692"/>
    </ligand>
</feature>